<evidence type="ECO:0000313" key="10">
    <source>
        <dbReference type="Proteomes" id="UP001437256"/>
    </source>
</evidence>
<feature type="region of interest" description="Disordered" evidence="6">
    <location>
        <begin position="1"/>
        <end position="22"/>
    </location>
</feature>
<dbReference type="InterPro" id="IPR027417">
    <property type="entry name" value="P-loop_NTPase"/>
</dbReference>
<dbReference type="InterPro" id="IPR003439">
    <property type="entry name" value="ABC_transporter-like_ATP-bd"/>
</dbReference>
<dbReference type="InterPro" id="IPR013525">
    <property type="entry name" value="ABC2_TM"/>
</dbReference>
<dbReference type="Gene3D" id="3.40.50.300">
    <property type="entry name" value="P-loop containing nucleotide triphosphate hydrolases"/>
    <property type="match status" value="2"/>
</dbReference>
<reference evidence="9 10" key="1">
    <citation type="submission" date="2024-05" db="EMBL/GenBank/DDBJ databases">
        <title>A draft genome resource for the thread blight pathogen Marasmius tenuissimus strain MS-2.</title>
        <authorList>
            <person name="Yulfo-Soto G.E."/>
            <person name="Baruah I.K."/>
            <person name="Amoako-Attah I."/>
            <person name="Bukari Y."/>
            <person name="Meinhardt L.W."/>
            <person name="Bailey B.A."/>
            <person name="Cohen S.P."/>
        </authorList>
    </citation>
    <scope>NUCLEOTIDE SEQUENCE [LARGE SCALE GENOMIC DNA]</scope>
    <source>
        <strain evidence="9 10">MS-2</strain>
    </source>
</reference>
<evidence type="ECO:0000313" key="9">
    <source>
        <dbReference type="EMBL" id="KAL0059001.1"/>
    </source>
</evidence>
<dbReference type="InterPro" id="IPR017871">
    <property type="entry name" value="ABC_transporter-like_CS"/>
</dbReference>
<dbReference type="SUPFAM" id="SSF52540">
    <property type="entry name" value="P-loop containing nucleoside triphosphate hydrolases"/>
    <property type="match status" value="2"/>
</dbReference>
<keyword evidence="5 7" id="KW-0472">Membrane</keyword>
<feature type="transmembrane region" description="Helical" evidence="7">
    <location>
        <begin position="473"/>
        <end position="496"/>
    </location>
</feature>
<dbReference type="Proteomes" id="UP001437256">
    <property type="component" value="Unassembled WGS sequence"/>
</dbReference>
<evidence type="ECO:0000256" key="4">
    <source>
        <dbReference type="ARBA" id="ARBA00022989"/>
    </source>
</evidence>
<comment type="subcellular location">
    <subcellularLocation>
        <location evidence="1">Membrane</location>
        <topology evidence="1">Multi-pass membrane protein</topology>
    </subcellularLocation>
</comment>
<keyword evidence="4 7" id="KW-1133">Transmembrane helix</keyword>
<evidence type="ECO:0000256" key="6">
    <source>
        <dbReference type="SAM" id="MobiDB-lite"/>
    </source>
</evidence>
<evidence type="ECO:0000256" key="3">
    <source>
        <dbReference type="ARBA" id="ARBA00022692"/>
    </source>
</evidence>
<dbReference type="Pfam" id="PF14510">
    <property type="entry name" value="ABC_trans_N"/>
    <property type="match status" value="1"/>
</dbReference>
<sequence length="840" mass="92630">MAAASKESLLGRGSGMTKSISGQSLEEKLTTVAQRLEAANIKTRQLGVVFEDLRVEGVGSSSSFQPTVGSLLNPFTLAESFKRWRHPSTRCILDGFDGLVKPGEMLLVLGRPGSGCSTLLKTLANQREEYHSVLGNIHYDSFAPREVKRKYRGDVLYCPEDDLHFPSLTVEQTIKFAATTRAPSQQSIRLGHSVEDYAQAITDTLLETFGLEHVRNTLVGDAAIRGVSGGEKKRVSICEVLATRARVVSWDNSTRGLDASTALEFVQALRTITDVTRMTSIVSLYQAGESLYSLFDKVCVIYDGRLAYFGPTSEARSYFINMGYQPANRQTTADFLVAVTDPNGRIPRRDVQLVPTSAEEFARYFRRSGRRARNKEEIVGYKKMSVGREDIRVGYRESVDAERGGIAGGGSSPYLASGWMQARAVVRRRTQMLKGDWLAAALNSFSFVIIAAIAGSLYYKIPDTTDAFFSRGGVLFFSLIFSALVSMSEIPSLFAQRPIVLRHMKFALHHPWIDQAALFLVDFPITIVQLVTFGVIVYEMVKLQQSLAQFLSFLLIIITVALAMKGWFRAVSAAFVTEAPAQSLAGVSVIAFAVYAGYMLPKEIMIHPLRWIIYINPLRYGFDALMVNEFRTLEGRCENVIPHGPGYEKVDISNQVCPTPGAVPGKESVNGYAFLGLGAHGYKSMHMWAALIIIAVFNVLFIGAALFFTEVNTRTLPDQGVMLFKRNRATKRAKRGSMKAKMLDEENVAQVGDIPLQNLQVPASPTPLISRDTPRLEVKECLSWHDLSYTVPVKGGTKTLLKNVSGYVVPGKLTALMGESGAGKVMYFVPLPMETVLKTI</sequence>
<keyword evidence="9" id="KW-0547">Nucleotide-binding</keyword>
<dbReference type="GO" id="GO:0005524">
    <property type="term" value="F:ATP binding"/>
    <property type="evidence" value="ECO:0007669"/>
    <property type="project" value="UniProtKB-KW"/>
</dbReference>
<keyword evidence="9" id="KW-0067">ATP-binding</keyword>
<organism evidence="9 10">
    <name type="scientific">Marasmius tenuissimus</name>
    <dbReference type="NCBI Taxonomy" id="585030"/>
    <lineage>
        <taxon>Eukaryota</taxon>
        <taxon>Fungi</taxon>
        <taxon>Dikarya</taxon>
        <taxon>Basidiomycota</taxon>
        <taxon>Agaricomycotina</taxon>
        <taxon>Agaricomycetes</taxon>
        <taxon>Agaricomycetidae</taxon>
        <taxon>Agaricales</taxon>
        <taxon>Marasmiineae</taxon>
        <taxon>Marasmiaceae</taxon>
        <taxon>Marasmius</taxon>
    </lineage>
</organism>
<evidence type="ECO:0000256" key="1">
    <source>
        <dbReference type="ARBA" id="ARBA00004141"/>
    </source>
</evidence>
<comment type="caution">
    <text evidence="9">The sequence shown here is derived from an EMBL/GenBank/DDBJ whole genome shotgun (WGS) entry which is preliminary data.</text>
</comment>
<evidence type="ECO:0000259" key="8">
    <source>
        <dbReference type="PROSITE" id="PS50893"/>
    </source>
</evidence>
<feature type="domain" description="ABC transporter" evidence="8">
    <location>
        <begin position="75"/>
        <end position="328"/>
    </location>
</feature>
<evidence type="ECO:0000256" key="5">
    <source>
        <dbReference type="ARBA" id="ARBA00023136"/>
    </source>
</evidence>
<keyword evidence="3 7" id="KW-0812">Transmembrane</keyword>
<evidence type="ECO:0000256" key="7">
    <source>
        <dbReference type="SAM" id="Phobius"/>
    </source>
</evidence>
<dbReference type="Pfam" id="PF00005">
    <property type="entry name" value="ABC_tran"/>
    <property type="match status" value="1"/>
</dbReference>
<feature type="transmembrane region" description="Helical" evidence="7">
    <location>
        <begin position="550"/>
        <end position="568"/>
    </location>
</feature>
<dbReference type="CDD" id="cd03233">
    <property type="entry name" value="ABCG_PDR_domain1"/>
    <property type="match status" value="1"/>
</dbReference>
<keyword evidence="10" id="KW-1185">Reference proteome</keyword>
<dbReference type="InterPro" id="IPR029481">
    <property type="entry name" value="ABC_trans_N"/>
</dbReference>
<dbReference type="InterPro" id="IPR010929">
    <property type="entry name" value="PDR_CDR_ABC"/>
</dbReference>
<protein>
    <submittedName>
        <fullName evidence="9">ATP-binding cassette transporter snq2</fullName>
    </submittedName>
</protein>
<feature type="transmembrane region" description="Helical" evidence="7">
    <location>
        <begin position="516"/>
        <end position="538"/>
    </location>
</feature>
<dbReference type="PANTHER" id="PTHR19241">
    <property type="entry name" value="ATP-BINDING CASSETTE TRANSPORTER"/>
    <property type="match status" value="1"/>
</dbReference>
<accession>A0ABR2ZBH5</accession>
<dbReference type="EMBL" id="JBBXMP010000257">
    <property type="protein sequence ID" value="KAL0059001.1"/>
    <property type="molecule type" value="Genomic_DNA"/>
</dbReference>
<dbReference type="InterPro" id="IPR034001">
    <property type="entry name" value="ABCG_PDR_1"/>
</dbReference>
<dbReference type="PROSITE" id="PS00211">
    <property type="entry name" value="ABC_TRANSPORTER_1"/>
    <property type="match status" value="1"/>
</dbReference>
<evidence type="ECO:0000256" key="2">
    <source>
        <dbReference type="ARBA" id="ARBA00022448"/>
    </source>
</evidence>
<name>A0ABR2ZBH5_9AGAR</name>
<dbReference type="PROSITE" id="PS50893">
    <property type="entry name" value="ABC_TRANSPORTER_2"/>
    <property type="match status" value="1"/>
</dbReference>
<keyword evidence="2" id="KW-0813">Transport</keyword>
<dbReference type="Pfam" id="PF06422">
    <property type="entry name" value="PDR_CDR"/>
    <property type="match status" value="1"/>
</dbReference>
<feature type="transmembrane region" description="Helical" evidence="7">
    <location>
        <begin position="437"/>
        <end position="461"/>
    </location>
</feature>
<feature type="transmembrane region" description="Helical" evidence="7">
    <location>
        <begin position="688"/>
        <end position="708"/>
    </location>
</feature>
<proteinExistence type="predicted"/>
<feature type="transmembrane region" description="Helical" evidence="7">
    <location>
        <begin position="580"/>
        <end position="600"/>
    </location>
</feature>
<dbReference type="Pfam" id="PF01061">
    <property type="entry name" value="ABC2_membrane"/>
    <property type="match status" value="1"/>
</dbReference>
<gene>
    <name evidence="9" type="primary">SNQ2_3</name>
    <name evidence="9" type="ORF">AAF712_014297</name>
</gene>